<dbReference type="Proteomes" id="UP001195769">
    <property type="component" value="Unassembled WGS sequence"/>
</dbReference>
<evidence type="ECO:0000256" key="1">
    <source>
        <dbReference type="ARBA" id="ARBA00002963"/>
    </source>
</evidence>
<keyword evidence="8" id="KW-1185">Reference proteome</keyword>
<organism evidence="7 8">
    <name type="scientific">Suillus fuscotomentosus</name>
    <dbReference type="NCBI Taxonomy" id="1912939"/>
    <lineage>
        <taxon>Eukaryota</taxon>
        <taxon>Fungi</taxon>
        <taxon>Dikarya</taxon>
        <taxon>Basidiomycota</taxon>
        <taxon>Agaricomycotina</taxon>
        <taxon>Agaricomycetes</taxon>
        <taxon>Agaricomycetidae</taxon>
        <taxon>Boletales</taxon>
        <taxon>Suillineae</taxon>
        <taxon>Suillaceae</taxon>
        <taxon>Suillus</taxon>
    </lineage>
</organism>
<comment type="subcellular location">
    <subcellularLocation>
        <location evidence="2">Mitochondrion</location>
    </subcellularLocation>
</comment>
<comment type="caution">
    <text evidence="7">The sequence shown here is derived from an EMBL/GenBank/DDBJ whole genome shotgun (WGS) entry which is preliminary data.</text>
</comment>
<keyword evidence="5" id="KW-0560">Oxidoreductase</keyword>
<protein>
    <recommendedName>
        <fullName evidence="9">Thioredoxin-like protein</fullName>
    </recommendedName>
</protein>
<comment type="similarity">
    <text evidence="3">Belongs to the FMP46 family.</text>
</comment>
<dbReference type="InterPro" id="IPR012882">
    <property type="entry name" value="Fmp46"/>
</dbReference>
<proteinExistence type="inferred from homology"/>
<evidence type="ECO:0000256" key="2">
    <source>
        <dbReference type="ARBA" id="ARBA00004173"/>
    </source>
</evidence>
<sequence>MELLDYERRRDNKYSDMFSGFKRSLPQISIFHHPSSPPSIQALALLRNALSSPYPPGKPSALPLEFDLEVVETKPPTADQLRTILTYITPPRSTAPPALSAFLSAHPASPGLGEQPQSVKGIVSLAERNPNVFKWPVVVDWNGGRASVGDVEGVRAILEAIRQQRDGEVKQDEVDQPKGWFS</sequence>
<dbReference type="GeneID" id="64657345"/>
<dbReference type="PANTHER" id="PTHR28071">
    <property type="entry name" value="REDOX PROTEIN FMP46, MITOCHONDRIAL-RELATED"/>
    <property type="match status" value="1"/>
</dbReference>
<evidence type="ECO:0008006" key="9">
    <source>
        <dbReference type="Google" id="ProtNLM"/>
    </source>
</evidence>
<dbReference type="Gene3D" id="3.40.30.10">
    <property type="entry name" value="Glutaredoxin"/>
    <property type="match status" value="1"/>
</dbReference>
<keyword evidence="4" id="KW-0809">Transit peptide</keyword>
<evidence type="ECO:0000256" key="4">
    <source>
        <dbReference type="ARBA" id="ARBA00022946"/>
    </source>
</evidence>
<keyword evidence="6" id="KW-0496">Mitochondrion</keyword>
<dbReference type="AlphaFoldDB" id="A0AAD4DU32"/>
<name>A0AAD4DU32_9AGAM</name>
<evidence type="ECO:0000256" key="6">
    <source>
        <dbReference type="ARBA" id="ARBA00023128"/>
    </source>
</evidence>
<dbReference type="InterPro" id="IPR036249">
    <property type="entry name" value="Thioredoxin-like_sf"/>
</dbReference>
<dbReference type="RefSeq" id="XP_041219541.1">
    <property type="nucleotide sequence ID" value="XM_041363047.1"/>
</dbReference>
<dbReference type="GO" id="GO:0016491">
    <property type="term" value="F:oxidoreductase activity"/>
    <property type="evidence" value="ECO:0007669"/>
    <property type="project" value="UniProtKB-KW"/>
</dbReference>
<dbReference type="PANTHER" id="PTHR28071:SF1">
    <property type="entry name" value="REDOX PROTEIN FMP46, MITOCHONDRIAL-RELATED"/>
    <property type="match status" value="1"/>
</dbReference>
<dbReference type="SUPFAM" id="SSF52833">
    <property type="entry name" value="Thioredoxin-like"/>
    <property type="match status" value="1"/>
</dbReference>
<accession>A0AAD4DU32</accession>
<evidence type="ECO:0000256" key="5">
    <source>
        <dbReference type="ARBA" id="ARBA00023002"/>
    </source>
</evidence>
<evidence type="ECO:0000313" key="7">
    <source>
        <dbReference type="EMBL" id="KAG1893965.1"/>
    </source>
</evidence>
<dbReference type="GO" id="GO:0005739">
    <property type="term" value="C:mitochondrion"/>
    <property type="evidence" value="ECO:0007669"/>
    <property type="project" value="UniProtKB-SubCell"/>
</dbReference>
<evidence type="ECO:0000256" key="3">
    <source>
        <dbReference type="ARBA" id="ARBA00009734"/>
    </source>
</evidence>
<comment type="function">
    <text evidence="1">Putative mitochondrial redox protein which could be involved in the reduction of small toxic molecules.</text>
</comment>
<evidence type="ECO:0000313" key="8">
    <source>
        <dbReference type="Proteomes" id="UP001195769"/>
    </source>
</evidence>
<reference evidence="7" key="1">
    <citation type="journal article" date="2020" name="New Phytol.">
        <title>Comparative genomics reveals dynamic genome evolution in host specialist ectomycorrhizal fungi.</title>
        <authorList>
            <person name="Lofgren L.A."/>
            <person name="Nguyen N.H."/>
            <person name="Vilgalys R."/>
            <person name="Ruytinx J."/>
            <person name="Liao H.L."/>
            <person name="Branco S."/>
            <person name="Kuo A."/>
            <person name="LaButti K."/>
            <person name="Lipzen A."/>
            <person name="Andreopoulos W."/>
            <person name="Pangilinan J."/>
            <person name="Riley R."/>
            <person name="Hundley H."/>
            <person name="Na H."/>
            <person name="Barry K."/>
            <person name="Grigoriev I.V."/>
            <person name="Stajich J.E."/>
            <person name="Kennedy P.G."/>
        </authorList>
    </citation>
    <scope>NUCLEOTIDE SEQUENCE</scope>
    <source>
        <strain evidence="7">FC203</strain>
    </source>
</reference>
<dbReference type="EMBL" id="JABBWK010000087">
    <property type="protein sequence ID" value="KAG1893965.1"/>
    <property type="molecule type" value="Genomic_DNA"/>
</dbReference>
<gene>
    <name evidence="7" type="ORF">F5891DRAFT_1064290</name>
</gene>
<dbReference type="Pfam" id="PF07955">
    <property type="entry name" value="DUF1687"/>
    <property type="match status" value="1"/>
</dbReference>